<sequence length="133" mass="15261">MEQMTHRQELFIQEYIKTGNATSSAIKAGYSERTAKSIGQRLLTFVDIKKRIEELSQKIACNSIMTAKERQEYLTKLINAADVKVSDKLKALDILNKMTGEYIQKVEVNGELKTEDPFKNLTTDELRKIIFDN</sequence>
<dbReference type="Gene3D" id="1.10.10.1400">
    <property type="entry name" value="Terminase, small subunit, N-terminal DNA-binding domain, HTH motif"/>
    <property type="match status" value="1"/>
</dbReference>
<dbReference type="Pfam" id="PF03592">
    <property type="entry name" value="Terminase_2"/>
    <property type="match status" value="1"/>
</dbReference>
<comment type="caution">
    <text evidence="3">The sequence shown here is derived from an EMBL/GenBank/DDBJ whole genome shotgun (WGS) entry which is preliminary data.</text>
</comment>
<dbReference type="InterPro" id="IPR005335">
    <property type="entry name" value="Terminase_ssu"/>
</dbReference>
<name>A0A2B7YHH2_FUSNP</name>
<evidence type="ECO:0000256" key="1">
    <source>
        <dbReference type="ARBA" id="ARBA00022612"/>
    </source>
</evidence>
<keyword evidence="1" id="KW-1188">Viral release from host cell</keyword>
<dbReference type="PANTHER" id="PTHR41328:SF2">
    <property type="entry name" value="TERMINASE SMALL SUBUNIT"/>
    <property type="match status" value="1"/>
</dbReference>
<evidence type="ECO:0000313" key="4">
    <source>
        <dbReference type="Proteomes" id="UP000222862"/>
    </source>
</evidence>
<organism evidence="3 4">
    <name type="scientific">Fusobacterium nucleatum subsp. polymorphum</name>
    <name type="common">Fusobacterium polymorphum</name>
    <dbReference type="NCBI Taxonomy" id="76857"/>
    <lineage>
        <taxon>Bacteria</taxon>
        <taxon>Fusobacteriati</taxon>
        <taxon>Fusobacteriota</taxon>
        <taxon>Fusobacteriia</taxon>
        <taxon>Fusobacteriales</taxon>
        <taxon>Fusobacteriaceae</taxon>
        <taxon>Fusobacterium</taxon>
    </lineage>
</organism>
<dbReference type="InterPro" id="IPR038713">
    <property type="entry name" value="Terminase_Gp1_N_sf"/>
</dbReference>
<evidence type="ECO:0000313" key="3">
    <source>
        <dbReference type="EMBL" id="PGH20986.1"/>
    </source>
</evidence>
<keyword evidence="2" id="KW-0231">Viral genome packaging</keyword>
<dbReference type="EMBL" id="NJGI01000004">
    <property type="protein sequence ID" value="PGH20986.1"/>
    <property type="molecule type" value="Genomic_DNA"/>
</dbReference>
<evidence type="ECO:0000256" key="2">
    <source>
        <dbReference type="ARBA" id="ARBA00023219"/>
    </source>
</evidence>
<proteinExistence type="predicted"/>
<dbReference type="Proteomes" id="UP000222862">
    <property type="component" value="Unassembled WGS sequence"/>
</dbReference>
<dbReference type="PANTHER" id="PTHR41328">
    <property type="entry name" value="TERMINASE SMALL SUBUNIT-RELATED"/>
    <property type="match status" value="1"/>
</dbReference>
<reference evidence="3 4" key="1">
    <citation type="submission" date="2017-06" db="EMBL/GenBank/DDBJ databases">
        <title>Genome sequencing of Fusobacterium nucleatum subsp. polymorphum KCOM 1232 (=ChDC F37).</title>
        <authorList>
            <person name="Kook J.-K."/>
            <person name="Park S.-N."/>
            <person name="Lim Y.K."/>
            <person name="Roh H."/>
        </authorList>
    </citation>
    <scope>NUCLEOTIDE SEQUENCE [LARGE SCALE GENOMIC DNA]</scope>
    <source>
        <strain evidence="4">KCOM 1232 ( ChDC F37)</strain>
    </source>
</reference>
<dbReference type="AlphaFoldDB" id="A0A2B7YHH2"/>
<protein>
    <submittedName>
        <fullName evidence="3">Terminase</fullName>
    </submittedName>
</protein>
<accession>A0A2B7YHH2</accession>
<dbReference type="GO" id="GO:0051276">
    <property type="term" value="P:chromosome organization"/>
    <property type="evidence" value="ECO:0007669"/>
    <property type="project" value="InterPro"/>
</dbReference>
<dbReference type="InterPro" id="IPR052404">
    <property type="entry name" value="SPP1-like_terminase"/>
</dbReference>
<gene>
    <name evidence="3" type="ORF">RN96_07915</name>
</gene>